<organism evidence="3 4">
    <name type="scientific">Parascaris univalens</name>
    <name type="common">Nematode worm</name>
    <dbReference type="NCBI Taxonomy" id="6257"/>
    <lineage>
        <taxon>Eukaryota</taxon>
        <taxon>Metazoa</taxon>
        <taxon>Ecdysozoa</taxon>
        <taxon>Nematoda</taxon>
        <taxon>Chromadorea</taxon>
        <taxon>Rhabditida</taxon>
        <taxon>Spirurina</taxon>
        <taxon>Ascaridomorpha</taxon>
        <taxon>Ascaridoidea</taxon>
        <taxon>Ascarididae</taxon>
        <taxon>Parascaris</taxon>
    </lineage>
</organism>
<feature type="compositionally biased region" description="Polar residues" evidence="1">
    <location>
        <begin position="521"/>
        <end position="544"/>
    </location>
</feature>
<feature type="domain" description="Ras-GAP" evidence="2">
    <location>
        <begin position="157"/>
        <end position="366"/>
    </location>
</feature>
<dbReference type="WBParaSite" id="PgB44_g001_t04">
    <property type="protein sequence ID" value="PgB44_g001_t04"/>
    <property type="gene ID" value="PgB44_g001"/>
</dbReference>
<evidence type="ECO:0000313" key="3">
    <source>
        <dbReference type="Proteomes" id="UP000887569"/>
    </source>
</evidence>
<evidence type="ECO:0000313" key="5">
    <source>
        <dbReference type="WBParaSite" id="PgB44_g001_t04"/>
    </source>
</evidence>
<dbReference type="Proteomes" id="UP000887569">
    <property type="component" value="Unplaced"/>
</dbReference>
<protein>
    <submittedName>
        <fullName evidence="4 5">Ras-GAP domain-containing protein</fullName>
    </submittedName>
</protein>
<keyword evidence="3" id="KW-1185">Reference proteome</keyword>
<accession>A0A914ZWE9</accession>
<feature type="region of interest" description="Disordered" evidence="1">
    <location>
        <begin position="607"/>
        <end position="640"/>
    </location>
</feature>
<evidence type="ECO:0000313" key="4">
    <source>
        <dbReference type="WBParaSite" id="PgB44_g001_t03"/>
    </source>
</evidence>
<feature type="compositionally biased region" description="Low complexity" evidence="1">
    <location>
        <begin position="498"/>
        <end position="514"/>
    </location>
</feature>
<dbReference type="SUPFAM" id="SSF48350">
    <property type="entry name" value="GTPase activation domain, GAP"/>
    <property type="match status" value="1"/>
</dbReference>
<dbReference type="InterPro" id="IPR008936">
    <property type="entry name" value="Rho_GTPase_activation_prot"/>
</dbReference>
<dbReference type="InterPro" id="IPR001936">
    <property type="entry name" value="RasGAP_dom"/>
</dbReference>
<feature type="region of interest" description="Disordered" evidence="1">
    <location>
        <begin position="463"/>
        <end position="544"/>
    </location>
</feature>
<dbReference type="PROSITE" id="PS50018">
    <property type="entry name" value="RAS_GTPASE_ACTIV_2"/>
    <property type="match status" value="1"/>
</dbReference>
<evidence type="ECO:0000259" key="2">
    <source>
        <dbReference type="PROSITE" id="PS50018"/>
    </source>
</evidence>
<reference evidence="4 5" key="1">
    <citation type="submission" date="2022-11" db="UniProtKB">
        <authorList>
            <consortium name="WormBaseParasite"/>
        </authorList>
    </citation>
    <scope>IDENTIFICATION</scope>
</reference>
<dbReference type="Gene3D" id="1.10.506.10">
    <property type="entry name" value="GTPase Activation - p120gap, domain 1"/>
    <property type="match status" value="1"/>
</dbReference>
<name>A0A914ZWE9_PARUN</name>
<dbReference type="Pfam" id="PF00616">
    <property type="entry name" value="RasGAP"/>
    <property type="match status" value="1"/>
</dbReference>
<dbReference type="AlphaFoldDB" id="A0A914ZWE9"/>
<proteinExistence type="predicted"/>
<dbReference type="WBParaSite" id="PgB44_g001_t03">
    <property type="protein sequence ID" value="PgB44_g001_t03"/>
    <property type="gene ID" value="PgB44_g001"/>
</dbReference>
<sequence>MAMDAYSWQAVSSLAVLCERLRSEKLLVASELENLQLLNEQIDAEQTLLAQLSWIGTHQQEILSRLVNSHPSVVPENCCLLNAQLDAARFVEAYQRIDAHHYSALTSIFNLLLTSPRSVAELLSCADDLSKETDGANEDLVRCVFNFVYGCCVFPSDERRVLEVLSHLVHMQVASDVDPRRVLRKGSAAFCRLYRLFSDGLFAAKIFLTAALHDPVMYVLSQDELFLDIDPSKSAIRFPPEERRKRFGEDENSLTYLQKLTAHRRVIESKLIAISTRFVQGVMQAMNCFPQSLGWLVRELHATLIERKKVTAEQASLICTDLIFTYLICPAVANPETLGVICDTPVTYIARFNLMQVGQILQTLALAPFEQPPSHLAYFYSHFEQNPMARVVQRVLECSRTSLDKMFVASSADSHGSDQLVRRFFAGTFVELNCLHSALRSVAPDRLTDSNIRRELRAMMRRLPARFDTPTSPNRASETKTEQRMRSLATKQEQDVVRNSSLSPSRPRNSTLRTLADRVQSAAQRGQQRLRSQHSSGAGISLQDEANSSNIEVLMFPLGDTREPLGLCCEDKFMESVRQPLTSRKHKTSDGAAEKRTRFLDIESLGMSDRATDAGSDEDEGASLCSSMDGNGDALEDDGEDVSTLPDNFSDVGLISANVSGPDHQVLVDLRRSAVEIRRIRRVPALNIKVIRLHPHVEQQLCIKRICQVCR</sequence>
<evidence type="ECO:0000256" key="1">
    <source>
        <dbReference type="SAM" id="MobiDB-lite"/>
    </source>
</evidence>